<name>A0A6J7HKU7_9ZZZZ</name>
<organism evidence="2">
    <name type="scientific">freshwater metagenome</name>
    <dbReference type="NCBI Taxonomy" id="449393"/>
    <lineage>
        <taxon>unclassified sequences</taxon>
        <taxon>metagenomes</taxon>
        <taxon>ecological metagenomes</taxon>
    </lineage>
</organism>
<accession>A0A6J7HKU7</accession>
<keyword evidence="1" id="KW-0812">Transmembrane</keyword>
<protein>
    <submittedName>
        <fullName evidence="2">Unannotated protein</fullName>
    </submittedName>
</protein>
<keyword evidence="1" id="KW-0472">Membrane</keyword>
<feature type="transmembrane region" description="Helical" evidence="1">
    <location>
        <begin position="18"/>
        <end position="38"/>
    </location>
</feature>
<evidence type="ECO:0000256" key="1">
    <source>
        <dbReference type="SAM" id="Phobius"/>
    </source>
</evidence>
<keyword evidence="1" id="KW-1133">Transmembrane helix</keyword>
<dbReference type="PANTHER" id="PTHR34351:SF1">
    <property type="entry name" value="SLR1927 PROTEIN"/>
    <property type="match status" value="1"/>
</dbReference>
<reference evidence="2" key="1">
    <citation type="submission" date="2020-05" db="EMBL/GenBank/DDBJ databases">
        <authorList>
            <person name="Chiriac C."/>
            <person name="Salcher M."/>
            <person name="Ghai R."/>
            <person name="Kavagutti S V."/>
        </authorList>
    </citation>
    <scope>NUCLEOTIDE SEQUENCE</scope>
</reference>
<dbReference type="PANTHER" id="PTHR34351">
    <property type="entry name" value="SLR1927 PROTEIN-RELATED"/>
    <property type="match status" value="1"/>
</dbReference>
<evidence type="ECO:0000313" key="2">
    <source>
        <dbReference type="EMBL" id="CAB4916760.1"/>
    </source>
</evidence>
<feature type="transmembrane region" description="Helical" evidence="1">
    <location>
        <begin position="44"/>
        <end position="63"/>
    </location>
</feature>
<dbReference type="AlphaFoldDB" id="A0A6J7HKU7"/>
<sequence length="346" mass="35251">MASAGFSTAGKSVFRPTIFGLLLLAVLTTTFLIGFAVADPTAAALVWAGLAAVAAFGSLWPLITVRSVGIEILSAPTDLVVGQVGMLQVELTGRASGLTLRCSGSPLLLADVVSPGKVQIPLEVSARGAYNSIRVDLGSDAPFGVALAVRTRTLQLPRRLLVGPKTLAQTAPVGDLLGLQSLNLPSGLAMSGESVRSVRPYISGDPQHLVHWPTTARLGSLVVKELEPPVATGLAIVLNLAGPNLAGPNLAGADEPVVDGYEDDISSVEDAACRAAGLAENALAHGAKVMLCTAQADGAVCGEVFGLLQLRRRLALATAATPAAPPEGWPTVVVTPAPATTSEQAS</sequence>
<dbReference type="EMBL" id="CAFBMG010000192">
    <property type="protein sequence ID" value="CAB4916760.1"/>
    <property type="molecule type" value="Genomic_DNA"/>
</dbReference>
<proteinExistence type="predicted"/>
<gene>
    <name evidence="2" type="ORF">UFOPK3519_01730</name>
</gene>